<dbReference type="PANTHER" id="PTHR34560:SF1">
    <property type="entry name" value="START DOMAIN-CONTAINING PROTEIN"/>
    <property type="match status" value="1"/>
</dbReference>
<dbReference type="AlphaFoldDB" id="A0AAD3SFH3"/>
<reference evidence="2" key="1">
    <citation type="submission" date="2023-05" db="EMBL/GenBank/DDBJ databases">
        <title>Nepenthes gracilis genome sequencing.</title>
        <authorList>
            <person name="Fukushima K."/>
        </authorList>
    </citation>
    <scope>NUCLEOTIDE SEQUENCE</scope>
    <source>
        <strain evidence="2">SING2019-196</strain>
    </source>
</reference>
<dbReference type="Gene3D" id="3.30.530.20">
    <property type="match status" value="1"/>
</dbReference>
<gene>
    <name evidence="2" type="ORF">Nepgr_011520</name>
</gene>
<dbReference type="EMBL" id="BSYO01000009">
    <property type="protein sequence ID" value="GMH09679.1"/>
    <property type="molecule type" value="Genomic_DNA"/>
</dbReference>
<accession>A0AAD3SFH3</accession>
<organism evidence="2 3">
    <name type="scientific">Nepenthes gracilis</name>
    <name type="common">Slender pitcher plant</name>
    <dbReference type="NCBI Taxonomy" id="150966"/>
    <lineage>
        <taxon>Eukaryota</taxon>
        <taxon>Viridiplantae</taxon>
        <taxon>Streptophyta</taxon>
        <taxon>Embryophyta</taxon>
        <taxon>Tracheophyta</taxon>
        <taxon>Spermatophyta</taxon>
        <taxon>Magnoliopsida</taxon>
        <taxon>eudicotyledons</taxon>
        <taxon>Gunneridae</taxon>
        <taxon>Pentapetalae</taxon>
        <taxon>Caryophyllales</taxon>
        <taxon>Nepenthaceae</taxon>
        <taxon>Nepenthes</taxon>
    </lineage>
</organism>
<dbReference type="Proteomes" id="UP001279734">
    <property type="component" value="Unassembled WGS sequence"/>
</dbReference>
<evidence type="ECO:0000256" key="1">
    <source>
        <dbReference type="SAM" id="MobiDB-lite"/>
    </source>
</evidence>
<dbReference type="SUPFAM" id="SSF55961">
    <property type="entry name" value="Bet v1-like"/>
    <property type="match status" value="1"/>
</dbReference>
<evidence type="ECO:0000313" key="3">
    <source>
        <dbReference type="Proteomes" id="UP001279734"/>
    </source>
</evidence>
<keyword evidence="3" id="KW-1185">Reference proteome</keyword>
<comment type="caution">
    <text evidence="2">The sequence shown here is derived from an EMBL/GenBank/DDBJ whole genome shotgun (WGS) entry which is preliminary data.</text>
</comment>
<feature type="compositionally biased region" description="Basic and acidic residues" evidence="1">
    <location>
        <begin position="533"/>
        <end position="542"/>
    </location>
</feature>
<dbReference type="InterPro" id="IPR023393">
    <property type="entry name" value="START-like_dom_sf"/>
</dbReference>
<feature type="region of interest" description="Disordered" evidence="1">
    <location>
        <begin position="379"/>
        <end position="420"/>
    </location>
</feature>
<evidence type="ECO:0000313" key="2">
    <source>
        <dbReference type="EMBL" id="GMH09679.1"/>
    </source>
</evidence>
<sequence length="645" mass="72672">MSTFADYTLGFDPEDREEKLMLIVLRSSEDFASETVIQFLKSSSIGDVKMVKKGKIALYQEQLDKTLASHNLTDKERLKTLVKDQLLGSQLDDQYEGYIDNVLAKRTAELSNFLDMLRSASDSYAISPQGKPHASWKLKQDNEEFRIMYREGPEGSPFHTLLVEGYVDAPVDACLCVSWETALYPTWFPETRIPAFKVIISKCLQKVGIGEHISLVRMKLSWPLSNREAVLNYFEFEYFEDGLVIVLLNTVPDAESLQWETHDFTDDETEEAGHAIKLEVVGGFALQKVTEDRSYMRAIANLDVKLDFVPPSVINFISRQLLGIGFRLYQKTVASISKGDTDFDKALSDPLYKRVREGISLKGKPEKNLETGVVHSGLCTDTKEHNQTGNEEFQNEDQSIRGGDDISESSPKYELPGKDWKTSTEIEEARVEEFKIREEAARWENAEENSRSADQPNTCSSISNCHFKKNNVGLSLPVEQALRTLDKAILVVREVRLNNRTWVESGFADKAPKLIEGEESKPSTPENHGISSSHKEALPKASAEKIVESNSQEFENGFTLHYLRHEASNPFSKELNPRKELSNVSDGLQLASHFTQNGSAEAAAISGKMIDERSQVTVDSDYIHEDKPTEGKKSGQQQKWRLCCT</sequence>
<protein>
    <recommendedName>
        <fullName evidence="4">START domain-containing protein</fullName>
    </recommendedName>
</protein>
<proteinExistence type="predicted"/>
<feature type="region of interest" description="Disordered" evidence="1">
    <location>
        <begin position="513"/>
        <end position="542"/>
    </location>
</feature>
<name>A0AAD3SFH3_NEPGR</name>
<feature type="compositionally biased region" description="Polar residues" evidence="1">
    <location>
        <begin position="522"/>
        <end position="532"/>
    </location>
</feature>
<evidence type="ECO:0008006" key="4">
    <source>
        <dbReference type="Google" id="ProtNLM"/>
    </source>
</evidence>
<dbReference type="PANTHER" id="PTHR34560">
    <property type="entry name" value="POLYKETIDE CYCLASE/DEHYDRASE/LIPID TRANSPORT SUPERFAMILY PROTEIN"/>
    <property type="match status" value="1"/>
</dbReference>